<protein>
    <recommendedName>
        <fullName evidence="3">Transcriptional regulator</fullName>
    </recommendedName>
</protein>
<evidence type="ECO:0008006" key="3">
    <source>
        <dbReference type="Google" id="ProtNLM"/>
    </source>
</evidence>
<dbReference type="InterPro" id="IPR010982">
    <property type="entry name" value="Lambda_DNA-bd_dom_sf"/>
</dbReference>
<dbReference type="HOGENOM" id="CLU_2465585_0_0_5"/>
<dbReference type="Proteomes" id="UP000003947">
    <property type="component" value="Unassembled WGS sequence"/>
</dbReference>
<dbReference type="Gene3D" id="1.10.260.40">
    <property type="entry name" value="lambda repressor-like DNA-binding domains"/>
    <property type="match status" value="1"/>
</dbReference>
<dbReference type="STRING" id="864069.MicloDRAFT_00032890"/>
<name>I4YRZ7_9HYPH</name>
<proteinExistence type="predicted"/>
<gene>
    <name evidence="1" type="ORF">MicloDRAFT_00032890</name>
</gene>
<keyword evidence="2" id="KW-1185">Reference proteome</keyword>
<organism evidence="1 2">
    <name type="scientific">Microvirga lotononidis</name>
    <dbReference type="NCBI Taxonomy" id="864069"/>
    <lineage>
        <taxon>Bacteria</taxon>
        <taxon>Pseudomonadati</taxon>
        <taxon>Pseudomonadota</taxon>
        <taxon>Alphaproteobacteria</taxon>
        <taxon>Hyphomicrobiales</taxon>
        <taxon>Methylobacteriaceae</taxon>
        <taxon>Microvirga</taxon>
    </lineage>
</organism>
<sequence length="88" mass="9834">MSDLSRVQELVALRTALGFSQSTMAFHLELGVREYQSFEWGEAEIPNLYMLAAERIAIIQAVRQRAPLMVPPAIREEALTLATLMNAS</sequence>
<accession>I4YRZ7</accession>
<dbReference type="AlphaFoldDB" id="I4YRZ7"/>
<dbReference type="GO" id="GO:0003677">
    <property type="term" value="F:DNA binding"/>
    <property type="evidence" value="ECO:0007669"/>
    <property type="project" value="InterPro"/>
</dbReference>
<evidence type="ECO:0000313" key="2">
    <source>
        <dbReference type="Proteomes" id="UP000003947"/>
    </source>
</evidence>
<dbReference type="PATRIC" id="fig|864069.3.peg.3578"/>
<evidence type="ECO:0000313" key="1">
    <source>
        <dbReference type="EMBL" id="EIM26739.1"/>
    </source>
</evidence>
<reference evidence="1 2" key="1">
    <citation type="submission" date="2012-02" db="EMBL/GenBank/DDBJ databases">
        <title>Improved High-Quality Draft sequence of Microvirga sp. WSM3557.</title>
        <authorList>
            <consortium name="US DOE Joint Genome Institute"/>
            <person name="Lucas S."/>
            <person name="Han J."/>
            <person name="Lapidus A."/>
            <person name="Cheng J.-F."/>
            <person name="Goodwin L."/>
            <person name="Pitluck S."/>
            <person name="Peters L."/>
            <person name="Zhang X."/>
            <person name="Detter J.C."/>
            <person name="Han C."/>
            <person name="Tapia R."/>
            <person name="Land M."/>
            <person name="Hauser L."/>
            <person name="Kyrpides N."/>
            <person name="Ivanova N."/>
            <person name="Pagani I."/>
            <person name="Brau L."/>
            <person name="Yates R."/>
            <person name="O'Hara G."/>
            <person name="Rui T."/>
            <person name="Howieson J."/>
            <person name="Reeve W."/>
            <person name="Woyke T."/>
        </authorList>
    </citation>
    <scope>NUCLEOTIDE SEQUENCE [LARGE SCALE GENOMIC DNA]</scope>
    <source>
        <strain evidence="1 2">WSM3557</strain>
    </source>
</reference>
<dbReference type="eggNOG" id="ENOG502ZVCB">
    <property type="taxonomic scope" value="Bacteria"/>
</dbReference>
<dbReference type="EMBL" id="JH660645">
    <property type="protein sequence ID" value="EIM26739.1"/>
    <property type="molecule type" value="Genomic_DNA"/>
</dbReference>